<dbReference type="PANTHER" id="PTHR11241:SF0">
    <property type="entry name" value="DEOXYURIDINE 5'-TRIPHOSPHATE NUCLEOTIDOHYDROLASE"/>
    <property type="match status" value="1"/>
</dbReference>
<dbReference type="Gene3D" id="2.70.40.10">
    <property type="match status" value="1"/>
</dbReference>
<dbReference type="NCBIfam" id="NF001862">
    <property type="entry name" value="PRK00601.1"/>
    <property type="match status" value="1"/>
</dbReference>
<dbReference type="NCBIfam" id="TIGR00576">
    <property type="entry name" value="dut"/>
    <property type="match status" value="1"/>
</dbReference>
<evidence type="ECO:0000256" key="6">
    <source>
        <dbReference type="SAM" id="MobiDB-lite"/>
    </source>
</evidence>
<evidence type="ECO:0000256" key="1">
    <source>
        <dbReference type="ARBA" id="ARBA00006581"/>
    </source>
</evidence>
<dbReference type="SUPFAM" id="SSF51283">
    <property type="entry name" value="dUTPase-like"/>
    <property type="match status" value="1"/>
</dbReference>
<protein>
    <recommendedName>
        <fullName evidence="2">dUTP diphosphatase</fullName>
        <ecNumber evidence="2">3.6.1.23</ecNumber>
    </recommendedName>
</protein>
<dbReference type="CDD" id="cd07557">
    <property type="entry name" value="trimeric_dUTPase"/>
    <property type="match status" value="1"/>
</dbReference>
<sequence length="184" mass="18823">MTIDEQPAAEPGGAPRMPVVLAEEAVLPYRAHAHDAGFDLISSEDLVIPALGRALVGTGVSLALPEGTVGLVCPRSGLAVRHGVTVLNGPGVVDAGYRGEVRVPLVNLDGEQDFTVHRGDRIAQLVVVPFVAPRLEVVTDLEESERADRGFGSSGGLQGVEGQGATVISTEDAAASAAGADGKE</sequence>
<comment type="similarity">
    <text evidence="1">Belongs to the dUTPase family.</text>
</comment>
<dbReference type="PANTHER" id="PTHR11241">
    <property type="entry name" value="DEOXYURIDINE 5'-TRIPHOSPHATE NUCLEOTIDOHYDROLASE"/>
    <property type="match status" value="1"/>
</dbReference>
<keyword evidence="3 8" id="KW-0378">Hydrolase</keyword>
<dbReference type="Proteomes" id="UP000612352">
    <property type="component" value="Unassembled WGS sequence"/>
</dbReference>
<dbReference type="EC" id="3.6.1.23" evidence="2"/>
<dbReference type="InterPro" id="IPR033704">
    <property type="entry name" value="dUTPase_trimeric"/>
</dbReference>
<dbReference type="InterPro" id="IPR029054">
    <property type="entry name" value="dUTPase-like"/>
</dbReference>
<keyword evidence="4" id="KW-0546">Nucleotide metabolism</keyword>
<accession>A0ABS1B5H5</accession>
<comment type="caution">
    <text evidence="8">The sequence shown here is derived from an EMBL/GenBank/DDBJ whole genome shotgun (WGS) entry which is preliminary data.</text>
</comment>
<gene>
    <name evidence="8" type="primary">dut</name>
    <name evidence="8" type="ORF">I8D64_00510</name>
</gene>
<reference evidence="8 9" key="1">
    <citation type="submission" date="2020-12" db="EMBL/GenBank/DDBJ databases">
        <title>Brachybacterium sp. MASK1Z-5, whole genome shotgun sequence.</title>
        <authorList>
            <person name="Tuo L."/>
        </authorList>
    </citation>
    <scope>NUCLEOTIDE SEQUENCE [LARGE SCALE GENOMIC DNA]</scope>
    <source>
        <strain evidence="8 9">MASK1Z-5</strain>
    </source>
</reference>
<evidence type="ECO:0000256" key="3">
    <source>
        <dbReference type="ARBA" id="ARBA00022801"/>
    </source>
</evidence>
<keyword evidence="9" id="KW-1185">Reference proteome</keyword>
<evidence type="ECO:0000256" key="2">
    <source>
        <dbReference type="ARBA" id="ARBA00012379"/>
    </source>
</evidence>
<dbReference type="InterPro" id="IPR036157">
    <property type="entry name" value="dUTPase-like_sf"/>
</dbReference>
<evidence type="ECO:0000256" key="5">
    <source>
        <dbReference type="ARBA" id="ARBA00047686"/>
    </source>
</evidence>
<name>A0ABS1B5H5_9MICO</name>
<dbReference type="GO" id="GO:0004170">
    <property type="term" value="F:dUTP diphosphatase activity"/>
    <property type="evidence" value="ECO:0007669"/>
    <property type="project" value="UniProtKB-EC"/>
</dbReference>
<evidence type="ECO:0000313" key="8">
    <source>
        <dbReference type="EMBL" id="MBK0329888.1"/>
    </source>
</evidence>
<dbReference type="InterPro" id="IPR008181">
    <property type="entry name" value="dUTPase"/>
</dbReference>
<evidence type="ECO:0000256" key="4">
    <source>
        <dbReference type="ARBA" id="ARBA00023080"/>
    </source>
</evidence>
<dbReference type="Pfam" id="PF00692">
    <property type="entry name" value="dUTPase"/>
    <property type="match status" value="1"/>
</dbReference>
<organism evidence="8 9">
    <name type="scientific">Brachybacterium halotolerans</name>
    <dbReference type="NCBI Taxonomy" id="2795215"/>
    <lineage>
        <taxon>Bacteria</taxon>
        <taxon>Bacillati</taxon>
        <taxon>Actinomycetota</taxon>
        <taxon>Actinomycetes</taxon>
        <taxon>Micrococcales</taxon>
        <taxon>Dermabacteraceae</taxon>
        <taxon>Brachybacterium</taxon>
    </lineage>
</organism>
<dbReference type="RefSeq" id="WP_200500575.1">
    <property type="nucleotide sequence ID" value="NZ_JAEDAJ010000001.1"/>
</dbReference>
<feature type="domain" description="dUTPase-like" evidence="7">
    <location>
        <begin position="24"/>
        <end position="155"/>
    </location>
</feature>
<feature type="compositionally biased region" description="Low complexity" evidence="6">
    <location>
        <begin position="172"/>
        <end position="184"/>
    </location>
</feature>
<feature type="region of interest" description="Disordered" evidence="6">
    <location>
        <begin position="145"/>
        <end position="184"/>
    </location>
</feature>
<evidence type="ECO:0000259" key="7">
    <source>
        <dbReference type="Pfam" id="PF00692"/>
    </source>
</evidence>
<dbReference type="EMBL" id="JAEDAJ010000001">
    <property type="protein sequence ID" value="MBK0329888.1"/>
    <property type="molecule type" value="Genomic_DNA"/>
</dbReference>
<comment type="catalytic activity">
    <reaction evidence="5">
        <text>dUTP + H2O = dUMP + diphosphate + H(+)</text>
        <dbReference type="Rhea" id="RHEA:10248"/>
        <dbReference type="ChEBI" id="CHEBI:15377"/>
        <dbReference type="ChEBI" id="CHEBI:15378"/>
        <dbReference type="ChEBI" id="CHEBI:33019"/>
        <dbReference type="ChEBI" id="CHEBI:61555"/>
        <dbReference type="ChEBI" id="CHEBI:246422"/>
        <dbReference type="EC" id="3.6.1.23"/>
    </reaction>
</comment>
<evidence type="ECO:0000313" key="9">
    <source>
        <dbReference type="Proteomes" id="UP000612352"/>
    </source>
</evidence>
<proteinExistence type="inferred from homology"/>
<feature type="compositionally biased region" description="Gly residues" evidence="6">
    <location>
        <begin position="152"/>
        <end position="162"/>
    </location>
</feature>